<sequence>MNIKHQKKVPYIEQMQQTECGLCCAAMILRYYESNESLSEFREYLEAGRDGLKISQISDYLKNRSFETHIYKASVNNLKKLPMPSVVFWNNEHFVVLEKTTNSYFVIVDPAFGRRNINITDFKEQYSNIILTITPTKEFVPKTKKQNIWKPILKNLLEKKILFLKVMLLSVVTYFISISIPMMVQYLIDEIALKNNPALLSKYILMVVGIISIFGVLTLVRGNNLIKLQVDFDKYLNKSTIKKLLKLPYKYFEVRSNGDLLFRLNSLHVIRDIMSEQVLQGVLNIGALVFILVYMSQQSIILTLVAIGLFLITGLFILYMRPIMMEANQYEIVESTKLQSLQVETVYSILGIKTTAIEKEIYKNWENKYENAVDKYSYRCKTLNIYSTVLSLTQTINPFILLTLGIYEYFIGKVSVGEVIAFYSLANTFFSAGVSLFQTWNNFLLSTSYLERLKDITDAESEYNPENPQELKVSGDIKLDNVSFAYTNTSENVIKDLSLHIKKGQKVAIVGASGSGKSTLSKILLGLYETSKGDIYYDDINFKCLNKQAIRRQLGVVPQDISLFNKSIYENIKMNKENVTMDNIKHAANIAQIADEIESMPMGYHTLVSDMGLNLSGGQRQRIALARAILSNPKIIILDESTSSLDSVNEMKVSNYFKDIGCTRIVIAHRLSTIIDSDVIYVMNKGRIVESGTHGELMLLNGLYTNLYRAKEEKKVS</sequence>
<keyword evidence="4 11" id="KW-0812">Transmembrane</keyword>
<dbReference type="InterPro" id="IPR039421">
    <property type="entry name" value="Type_1_exporter"/>
</dbReference>
<evidence type="ECO:0000256" key="9">
    <source>
        <dbReference type="ARBA" id="ARBA00022989"/>
    </source>
</evidence>
<evidence type="ECO:0000256" key="11">
    <source>
        <dbReference type="SAM" id="Phobius"/>
    </source>
</evidence>
<dbReference type="PROSITE" id="PS00211">
    <property type="entry name" value="ABC_TRANSPORTER_1"/>
    <property type="match status" value="1"/>
</dbReference>
<organism evidence="15 16">
    <name type="scientific">Clostridium vincentii</name>
    <dbReference type="NCBI Taxonomy" id="52704"/>
    <lineage>
        <taxon>Bacteria</taxon>
        <taxon>Bacillati</taxon>
        <taxon>Bacillota</taxon>
        <taxon>Clostridia</taxon>
        <taxon>Eubacteriales</taxon>
        <taxon>Clostridiaceae</taxon>
        <taxon>Clostridium</taxon>
    </lineage>
</organism>
<feature type="domain" description="ABC transporter" evidence="12">
    <location>
        <begin position="477"/>
        <end position="710"/>
    </location>
</feature>
<dbReference type="Gene3D" id="3.40.50.300">
    <property type="entry name" value="P-loop containing nucleotide triphosphate hydrolases"/>
    <property type="match status" value="1"/>
</dbReference>
<name>A0A2T0BHD4_9CLOT</name>
<evidence type="ECO:0000259" key="14">
    <source>
        <dbReference type="PROSITE" id="PS50990"/>
    </source>
</evidence>
<feature type="transmembrane region" description="Helical" evidence="11">
    <location>
        <begin position="385"/>
        <end position="407"/>
    </location>
</feature>
<dbReference type="GO" id="GO:0005886">
    <property type="term" value="C:plasma membrane"/>
    <property type="evidence" value="ECO:0007669"/>
    <property type="project" value="UniProtKB-SubCell"/>
</dbReference>
<feature type="transmembrane region" description="Helical" evidence="11">
    <location>
        <begin position="278"/>
        <end position="295"/>
    </location>
</feature>
<dbReference type="Proteomes" id="UP000239471">
    <property type="component" value="Unassembled WGS sequence"/>
</dbReference>
<keyword evidence="8 15" id="KW-0067">ATP-binding</keyword>
<evidence type="ECO:0000259" key="12">
    <source>
        <dbReference type="PROSITE" id="PS50893"/>
    </source>
</evidence>
<dbReference type="GO" id="GO:0016887">
    <property type="term" value="F:ATP hydrolysis activity"/>
    <property type="evidence" value="ECO:0007669"/>
    <property type="project" value="InterPro"/>
</dbReference>
<dbReference type="AlphaFoldDB" id="A0A2T0BHD4"/>
<evidence type="ECO:0000313" key="16">
    <source>
        <dbReference type="Proteomes" id="UP000239471"/>
    </source>
</evidence>
<dbReference type="Pfam" id="PF03412">
    <property type="entry name" value="Peptidase_C39"/>
    <property type="match status" value="1"/>
</dbReference>
<dbReference type="GO" id="GO:0005524">
    <property type="term" value="F:ATP binding"/>
    <property type="evidence" value="ECO:0007669"/>
    <property type="project" value="UniProtKB-KW"/>
</dbReference>
<dbReference type="SUPFAM" id="SSF90123">
    <property type="entry name" value="ABC transporter transmembrane region"/>
    <property type="match status" value="1"/>
</dbReference>
<dbReference type="CDD" id="cd02425">
    <property type="entry name" value="Peptidase_C39F"/>
    <property type="match status" value="1"/>
</dbReference>
<dbReference type="InterPro" id="IPR011527">
    <property type="entry name" value="ABC1_TM_dom"/>
</dbReference>
<dbReference type="FunFam" id="3.40.50.300:FF:000299">
    <property type="entry name" value="ABC transporter ATP-binding protein/permease"/>
    <property type="match status" value="1"/>
</dbReference>
<dbReference type="SMART" id="SM00382">
    <property type="entry name" value="AAA"/>
    <property type="match status" value="1"/>
</dbReference>
<keyword evidence="2" id="KW-0813">Transport</keyword>
<dbReference type="Pfam" id="PF00664">
    <property type="entry name" value="ABC_membrane"/>
    <property type="match status" value="1"/>
</dbReference>
<reference evidence="15 16" key="1">
    <citation type="submission" date="2018-03" db="EMBL/GenBank/DDBJ databases">
        <title>Genome sequence of Clostridium vincentii DSM 10228.</title>
        <authorList>
            <person name="Poehlein A."/>
            <person name="Daniel R."/>
        </authorList>
    </citation>
    <scope>NUCLEOTIDE SEQUENCE [LARGE SCALE GENOMIC DNA]</scope>
    <source>
        <strain evidence="15 16">DSM 10228</strain>
    </source>
</reference>
<dbReference type="SUPFAM" id="SSF52540">
    <property type="entry name" value="P-loop containing nucleoside triphosphate hydrolases"/>
    <property type="match status" value="1"/>
</dbReference>
<gene>
    <name evidence="15" type="primary">apxIB</name>
    <name evidence="15" type="ORF">CLVI_10360</name>
</gene>
<evidence type="ECO:0000256" key="1">
    <source>
        <dbReference type="ARBA" id="ARBA00004651"/>
    </source>
</evidence>
<feature type="domain" description="Peptidase C39" evidence="14">
    <location>
        <begin position="14"/>
        <end position="133"/>
    </location>
</feature>
<dbReference type="InterPro" id="IPR017871">
    <property type="entry name" value="ABC_transporter-like_CS"/>
</dbReference>
<dbReference type="OrthoDB" id="9762778at2"/>
<protein>
    <submittedName>
        <fullName evidence="15">Toxin RTX-I translocation ATP-binding protein</fullName>
    </submittedName>
</protein>
<feature type="transmembrane region" description="Helical" evidence="11">
    <location>
        <begin position="419"/>
        <end position="437"/>
    </location>
</feature>
<keyword evidence="9 11" id="KW-1133">Transmembrane helix</keyword>
<dbReference type="Gene3D" id="3.90.70.10">
    <property type="entry name" value="Cysteine proteinases"/>
    <property type="match status" value="1"/>
</dbReference>
<dbReference type="GO" id="GO:0015421">
    <property type="term" value="F:ABC-type oligopeptide transporter activity"/>
    <property type="evidence" value="ECO:0007669"/>
    <property type="project" value="TreeGrafter"/>
</dbReference>
<dbReference type="GO" id="GO:0008234">
    <property type="term" value="F:cysteine-type peptidase activity"/>
    <property type="evidence" value="ECO:0007669"/>
    <property type="project" value="UniProtKB-KW"/>
</dbReference>
<accession>A0A2T0BHD4</accession>
<proteinExistence type="predicted"/>
<evidence type="ECO:0000256" key="2">
    <source>
        <dbReference type="ARBA" id="ARBA00022448"/>
    </source>
</evidence>
<dbReference type="PANTHER" id="PTHR43394">
    <property type="entry name" value="ATP-DEPENDENT PERMEASE MDL1, MITOCHONDRIAL"/>
    <property type="match status" value="1"/>
</dbReference>
<dbReference type="Pfam" id="PF00005">
    <property type="entry name" value="ABC_tran"/>
    <property type="match status" value="1"/>
</dbReference>
<evidence type="ECO:0000259" key="13">
    <source>
        <dbReference type="PROSITE" id="PS50929"/>
    </source>
</evidence>
<evidence type="ECO:0000256" key="5">
    <source>
        <dbReference type="ARBA" id="ARBA00022741"/>
    </source>
</evidence>
<feature type="transmembrane region" description="Helical" evidence="11">
    <location>
        <begin position="301"/>
        <end position="320"/>
    </location>
</feature>
<keyword evidence="7" id="KW-0645">Protease</keyword>
<feature type="transmembrane region" description="Helical" evidence="11">
    <location>
        <begin position="200"/>
        <end position="220"/>
    </location>
</feature>
<dbReference type="InterPro" id="IPR005074">
    <property type="entry name" value="Peptidase_C39"/>
</dbReference>
<feature type="transmembrane region" description="Helical" evidence="11">
    <location>
        <begin position="162"/>
        <end position="188"/>
    </location>
</feature>
<dbReference type="EMBL" id="PVXQ01000008">
    <property type="protein sequence ID" value="PRR83237.1"/>
    <property type="molecule type" value="Genomic_DNA"/>
</dbReference>
<evidence type="ECO:0000256" key="8">
    <source>
        <dbReference type="ARBA" id="ARBA00022840"/>
    </source>
</evidence>
<dbReference type="GO" id="GO:0006508">
    <property type="term" value="P:proteolysis"/>
    <property type="evidence" value="ECO:0007669"/>
    <property type="project" value="InterPro"/>
</dbReference>
<keyword evidence="7" id="KW-0788">Thiol protease</keyword>
<comment type="caution">
    <text evidence="15">The sequence shown here is derived from an EMBL/GenBank/DDBJ whole genome shotgun (WGS) entry which is preliminary data.</text>
</comment>
<evidence type="ECO:0000256" key="4">
    <source>
        <dbReference type="ARBA" id="ARBA00022692"/>
    </source>
</evidence>
<dbReference type="InterPro" id="IPR003593">
    <property type="entry name" value="AAA+_ATPase"/>
</dbReference>
<dbReference type="InterPro" id="IPR036640">
    <property type="entry name" value="ABC1_TM_sf"/>
</dbReference>
<keyword evidence="3" id="KW-1003">Cell membrane</keyword>
<dbReference type="PROSITE" id="PS50929">
    <property type="entry name" value="ABC_TM1F"/>
    <property type="match status" value="1"/>
</dbReference>
<keyword evidence="16" id="KW-1185">Reference proteome</keyword>
<dbReference type="CDD" id="cd18555">
    <property type="entry name" value="ABC_6TM_T1SS_like"/>
    <property type="match status" value="1"/>
</dbReference>
<dbReference type="PANTHER" id="PTHR43394:SF1">
    <property type="entry name" value="ATP-BINDING CASSETTE SUB-FAMILY B MEMBER 10, MITOCHONDRIAL"/>
    <property type="match status" value="1"/>
</dbReference>
<evidence type="ECO:0000313" key="15">
    <source>
        <dbReference type="EMBL" id="PRR83237.1"/>
    </source>
</evidence>
<dbReference type="PROSITE" id="PS50893">
    <property type="entry name" value="ABC_TRANSPORTER_2"/>
    <property type="match status" value="1"/>
</dbReference>
<comment type="subcellular location">
    <subcellularLocation>
        <location evidence="1">Cell membrane</location>
        <topology evidence="1">Multi-pass membrane protein</topology>
    </subcellularLocation>
</comment>
<dbReference type="RefSeq" id="WP_106059057.1">
    <property type="nucleotide sequence ID" value="NZ_PVXQ01000008.1"/>
</dbReference>
<evidence type="ECO:0000256" key="7">
    <source>
        <dbReference type="ARBA" id="ARBA00022807"/>
    </source>
</evidence>
<dbReference type="PROSITE" id="PS50990">
    <property type="entry name" value="PEPTIDASE_C39"/>
    <property type="match status" value="1"/>
</dbReference>
<dbReference type="InterPro" id="IPR033839">
    <property type="entry name" value="Lacticin_481_peptidase"/>
</dbReference>
<keyword evidence="6" id="KW-0378">Hydrolase</keyword>
<dbReference type="Gene3D" id="1.20.1560.10">
    <property type="entry name" value="ABC transporter type 1, transmembrane domain"/>
    <property type="match status" value="1"/>
</dbReference>
<keyword evidence="10 11" id="KW-0472">Membrane</keyword>
<evidence type="ECO:0000256" key="6">
    <source>
        <dbReference type="ARBA" id="ARBA00022801"/>
    </source>
</evidence>
<evidence type="ECO:0000256" key="3">
    <source>
        <dbReference type="ARBA" id="ARBA00022475"/>
    </source>
</evidence>
<dbReference type="InterPro" id="IPR003439">
    <property type="entry name" value="ABC_transporter-like_ATP-bd"/>
</dbReference>
<keyword evidence="5" id="KW-0547">Nucleotide-binding</keyword>
<evidence type="ECO:0000256" key="10">
    <source>
        <dbReference type="ARBA" id="ARBA00023136"/>
    </source>
</evidence>
<feature type="domain" description="ABC transmembrane type-1" evidence="13">
    <location>
        <begin position="166"/>
        <end position="445"/>
    </location>
</feature>
<dbReference type="InterPro" id="IPR027417">
    <property type="entry name" value="P-loop_NTPase"/>
</dbReference>